<keyword evidence="6 9" id="KW-0012">Acyltransferase</keyword>
<evidence type="ECO:0000259" key="11">
    <source>
        <dbReference type="PROSITE" id="PS50968"/>
    </source>
</evidence>
<dbReference type="FunFam" id="3.30.559.10:FF:000004">
    <property type="entry name" value="Acetyltransferase component of pyruvate dehydrogenase complex"/>
    <property type="match status" value="1"/>
</dbReference>
<dbReference type="PROSITE" id="PS50968">
    <property type="entry name" value="BIOTINYL_LIPOYL"/>
    <property type="match status" value="1"/>
</dbReference>
<keyword evidence="4" id="KW-0677">Repeat</keyword>
<evidence type="ECO:0000256" key="2">
    <source>
        <dbReference type="ARBA" id="ARBA00011484"/>
    </source>
</evidence>
<dbReference type="CDD" id="cd06849">
    <property type="entry name" value="lipoyl_domain"/>
    <property type="match status" value="1"/>
</dbReference>
<dbReference type="InterPro" id="IPR023213">
    <property type="entry name" value="CAT-like_dom_sf"/>
</dbReference>
<dbReference type="GO" id="GO:0004742">
    <property type="term" value="F:dihydrolipoyllysine-residue acetyltransferase activity"/>
    <property type="evidence" value="ECO:0007669"/>
    <property type="project" value="UniProtKB-UniRule"/>
</dbReference>
<dbReference type="PROSITE" id="PS00189">
    <property type="entry name" value="LIPOYL"/>
    <property type="match status" value="1"/>
</dbReference>
<evidence type="ECO:0000256" key="5">
    <source>
        <dbReference type="ARBA" id="ARBA00022823"/>
    </source>
</evidence>
<dbReference type="SUPFAM" id="SSF51230">
    <property type="entry name" value="Single hybrid motif"/>
    <property type="match status" value="1"/>
</dbReference>
<comment type="similarity">
    <text evidence="1 9">Belongs to the 2-oxoacid dehydrogenase family.</text>
</comment>
<dbReference type="Pfam" id="PF02817">
    <property type="entry name" value="E3_binding"/>
    <property type="match status" value="1"/>
</dbReference>
<accession>A0A2X0RAT9</accession>
<dbReference type="SUPFAM" id="SSF52777">
    <property type="entry name" value="CoA-dependent acyltransferases"/>
    <property type="match status" value="1"/>
</dbReference>
<feature type="domain" description="Peripheral subunit-binding (PSBD)" evidence="12">
    <location>
        <begin position="135"/>
        <end position="172"/>
    </location>
</feature>
<sequence>MAEIRQVLMPDIGDYKNVPVIEIMVKAGDVVEAEQPLLALETDKATMDVPAPFAGVVHKVYVSAGDKISEGSLILSIETGEAATPPVSGSPAAPPSENAQQASSPVAAAPAETPAVAPLPVAPANIQVIQTGKAHASPSVRRFARELGVDLARVKGSGEKGRITKNDVQDFVKATLVQAQRGTGSAGLPIAAMPEIDFSRFGAIESRPLSRIKKLSGANLHRNWVTIPHITQHDEADITEMEVFRKELGEEYSKQGVKITPLAFILKAVVTALQQYPDFNSSLDNSGENLILKKYYHIGVAVDTPDGLVVPVLRDVDQKGVVQLARDLAEISGRAREKKLPATAMQGGCFSVSSLGGIGGTAFTPIINAPEVAILGVSRASIKPIYKEGEFVPRLMLPLSLSYDHRVIDGAAAAHFMSYLGKVLSDVRRLVL</sequence>
<dbReference type="GO" id="GO:0005737">
    <property type="term" value="C:cytoplasm"/>
    <property type="evidence" value="ECO:0007669"/>
    <property type="project" value="TreeGrafter"/>
</dbReference>
<dbReference type="PROSITE" id="PS51826">
    <property type="entry name" value="PSBD"/>
    <property type="match status" value="1"/>
</dbReference>
<evidence type="ECO:0000256" key="4">
    <source>
        <dbReference type="ARBA" id="ARBA00022737"/>
    </source>
</evidence>
<dbReference type="Pfam" id="PF00364">
    <property type="entry name" value="Biotin_lipoyl"/>
    <property type="match status" value="1"/>
</dbReference>
<evidence type="ECO:0000256" key="10">
    <source>
        <dbReference type="SAM" id="MobiDB-lite"/>
    </source>
</evidence>
<dbReference type="PANTHER" id="PTHR43178:SF2">
    <property type="entry name" value="DIHYDROLIPOYLLYSINE-RESIDUE ACETYLTRANSFERASE COMPONENT OF PYRUVATE DEHYDROGENASE COMPLEX"/>
    <property type="match status" value="1"/>
</dbReference>
<gene>
    <name evidence="13" type="primary">pdhB</name>
    <name evidence="13" type="ORF">NITFAB_0283</name>
</gene>
<comment type="cofactor">
    <cofactor evidence="9">
        <name>(R)-lipoate</name>
        <dbReference type="ChEBI" id="CHEBI:83088"/>
    </cofactor>
    <text evidence="9">Binds 1 lipoyl cofactor covalently.</text>
</comment>
<evidence type="ECO:0000256" key="3">
    <source>
        <dbReference type="ARBA" id="ARBA00022679"/>
    </source>
</evidence>
<dbReference type="FunFam" id="2.40.50.100:FF:000009">
    <property type="entry name" value="Acetyltransferase component of pyruvate dehydrogenase complex"/>
    <property type="match status" value="1"/>
</dbReference>
<evidence type="ECO:0000256" key="1">
    <source>
        <dbReference type="ARBA" id="ARBA00007317"/>
    </source>
</evidence>
<dbReference type="InterPro" id="IPR011053">
    <property type="entry name" value="Single_hybrid_motif"/>
</dbReference>
<protein>
    <recommendedName>
        <fullName evidence="9">Acetyltransferase component of pyruvate dehydrogenase complex</fullName>
        <ecNumber evidence="9">2.3.1.12</ecNumber>
    </recommendedName>
</protein>
<dbReference type="Pfam" id="PF00198">
    <property type="entry name" value="2-oxoacid_dh"/>
    <property type="match status" value="1"/>
</dbReference>
<proteinExistence type="inferred from homology"/>
<name>A0A2X0RAT9_9PROT</name>
<evidence type="ECO:0000259" key="12">
    <source>
        <dbReference type="PROSITE" id="PS51826"/>
    </source>
</evidence>
<dbReference type="Gene3D" id="3.30.559.10">
    <property type="entry name" value="Chloramphenicol acetyltransferase-like domain"/>
    <property type="match status" value="1"/>
</dbReference>
<reference evidence="13" key="1">
    <citation type="submission" date="2018-05" db="EMBL/GenBank/DDBJ databases">
        <authorList>
            <person name="Lanie J.A."/>
            <person name="Ng W.-L."/>
            <person name="Kazmierczak K.M."/>
            <person name="Andrzejewski T.M."/>
            <person name="Davidsen T.M."/>
            <person name="Wayne K.J."/>
            <person name="Tettelin H."/>
            <person name="Glass J.I."/>
            <person name="Rusch D."/>
            <person name="Podicherti R."/>
            <person name="Tsui H.-C.T."/>
            <person name="Winkler M.E."/>
        </authorList>
    </citation>
    <scope>NUCLEOTIDE SEQUENCE</scope>
    <source>
        <strain evidence="13">KNB</strain>
    </source>
</reference>
<dbReference type="InterPro" id="IPR004167">
    <property type="entry name" value="PSBD"/>
</dbReference>
<dbReference type="InterPro" id="IPR036625">
    <property type="entry name" value="E3-bd_dom_sf"/>
</dbReference>
<keyword evidence="5 9" id="KW-0450">Lipoyl</keyword>
<dbReference type="SUPFAM" id="SSF47005">
    <property type="entry name" value="Peripheral subunit-binding domain of 2-oxo acid dehydrogenase complex"/>
    <property type="match status" value="1"/>
</dbReference>
<evidence type="ECO:0000256" key="6">
    <source>
        <dbReference type="ARBA" id="ARBA00023315"/>
    </source>
</evidence>
<dbReference type="NCBIfam" id="TIGR01348">
    <property type="entry name" value="PDHac_trf_long"/>
    <property type="match status" value="1"/>
</dbReference>
<dbReference type="GO" id="GO:0006086">
    <property type="term" value="P:pyruvate decarboxylation to acetyl-CoA"/>
    <property type="evidence" value="ECO:0007669"/>
    <property type="project" value="UniProtKB-UniRule"/>
</dbReference>
<evidence type="ECO:0000256" key="8">
    <source>
        <dbReference type="ARBA" id="ARBA00048370"/>
    </source>
</evidence>
<evidence type="ECO:0000256" key="7">
    <source>
        <dbReference type="ARBA" id="ARBA00025211"/>
    </source>
</evidence>
<comment type="function">
    <text evidence="7">The pyruvate dehydrogenase complex catalyzes the overall conversion of pyruvate to acetyl-CoA and CO(2). It contains multiple copies of three enzymatic components: pyruvate dehydrogenase (E1), dihydrolipoamide acetyltransferase (E2) and lipoamide dehydrogenase (E3).</text>
</comment>
<evidence type="ECO:0000256" key="9">
    <source>
        <dbReference type="RuleBase" id="RU361137"/>
    </source>
</evidence>
<dbReference type="InterPro" id="IPR001078">
    <property type="entry name" value="2-oxoacid_DH_actylTfrase"/>
</dbReference>
<feature type="region of interest" description="Disordered" evidence="10">
    <location>
        <begin position="83"/>
        <end position="111"/>
    </location>
</feature>
<feature type="domain" description="Lipoyl-binding" evidence="11">
    <location>
        <begin position="4"/>
        <end position="78"/>
    </location>
</feature>
<dbReference type="Gene3D" id="2.40.50.100">
    <property type="match status" value="1"/>
</dbReference>
<dbReference type="InterPro" id="IPR006256">
    <property type="entry name" value="AcTrfase_Pyrv_DH_cplx"/>
</dbReference>
<dbReference type="EC" id="2.3.1.12" evidence="9"/>
<dbReference type="PANTHER" id="PTHR43178">
    <property type="entry name" value="DIHYDROLIPOAMIDE ACETYLTRANSFERASE COMPONENT OF PYRUVATE DEHYDROGENASE COMPLEX"/>
    <property type="match status" value="1"/>
</dbReference>
<organism evidence="13">
    <name type="scientific">Candidatus Nitrotoga fabula</name>
    <dbReference type="NCBI Taxonomy" id="2182327"/>
    <lineage>
        <taxon>Bacteria</taxon>
        <taxon>Pseudomonadati</taxon>
        <taxon>Pseudomonadota</taxon>
        <taxon>Betaproteobacteria</taxon>
        <taxon>Nitrosomonadales</taxon>
        <taxon>Gallionellaceae</taxon>
        <taxon>Candidatus Nitrotoga</taxon>
    </lineage>
</organism>
<keyword evidence="13" id="KW-0670">Pyruvate</keyword>
<dbReference type="InterPro" id="IPR050743">
    <property type="entry name" value="2-oxoacid_DH_E2_comp"/>
</dbReference>
<dbReference type="GO" id="GO:0045254">
    <property type="term" value="C:pyruvate dehydrogenase complex"/>
    <property type="evidence" value="ECO:0007669"/>
    <property type="project" value="UniProtKB-UniRule"/>
</dbReference>
<dbReference type="InterPro" id="IPR000089">
    <property type="entry name" value="Biotin_lipoyl"/>
</dbReference>
<comment type="subunit">
    <text evidence="2 9">Forms a 24-polypeptide structural core with octahedral symmetry.</text>
</comment>
<dbReference type="GO" id="GO:0031405">
    <property type="term" value="F:lipoic acid binding"/>
    <property type="evidence" value="ECO:0007669"/>
    <property type="project" value="TreeGrafter"/>
</dbReference>
<dbReference type="EMBL" id="LS423452">
    <property type="protein sequence ID" value="SPS04694.1"/>
    <property type="molecule type" value="Genomic_DNA"/>
</dbReference>
<keyword evidence="3 9" id="KW-0808">Transferase</keyword>
<evidence type="ECO:0000313" key="13">
    <source>
        <dbReference type="EMBL" id="SPS04694.1"/>
    </source>
</evidence>
<comment type="catalytic activity">
    <reaction evidence="8 9">
        <text>N(6)-[(R)-dihydrolipoyl]-L-lysyl-[protein] + acetyl-CoA = N(6)-[(R)-S(8)-acetyldihydrolipoyl]-L-lysyl-[protein] + CoA</text>
        <dbReference type="Rhea" id="RHEA:17017"/>
        <dbReference type="Rhea" id="RHEA-COMP:10475"/>
        <dbReference type="Rhea" id="RHEA-COMP:10478"/>
        <dbReference type="ChEBI" id="CHEBI:57287"/>
        <dbReference type="ChEBI" id="CHEBI:57288"/>
        <dbReference type="ChEBI" id="CHEBI:83100"/>
        <dbReference type="ChEBI" id="CHEBI:83111"/>
        <dbReference type="EC" id="2.3.1.12"/>
    </reaction>
</comment>
<dbReference type="InterPro" id="IPR003016">
    <property type="entry name" value="2-oxoA_DH_lipoyl-BS"/>
</dbReference>
<dbReference type="Gene3D" id="4.10.320.10">
    <property type="entry name" value="E3-binding domain"/>
    <property type="match status" value="1"/>
</dbReference>
<dbReference type="AlphaFoldDB" id="A0A2X0RAT9"/>